<protein>
    <submittedName>
        <fullName evidence="3">Secreted protein</fullName>
    </submittedName>
</protein>
<evidence type="ECO:0000313" key="3">
    <source>
        <dbReference type="WBParaSite" id="EN70_3259"/>
    </source>
</evidence>
<sequence length="60" mass="6700">MKIVAAMTVIVIHALFHIDLSMKRKHIALAKCVVVSQKRKQQGGLSGDEVNKRTDEKITN</sequence>
<dbReference type="AlphaFoldDB" id="A0A1I7VJI5"/>
<organism evidence="2 3">
    <name type="scientific">Loa loa</name>
    <name type="common">Eye worm</name>
    <name type="synonym">Filaria loa</name>
    <dbReference type="NCBI Taxonomy" id="7209"/>
    <lineage>
        <taxon>Eukaryota</taxon>
        <taxon>Metazoa</taxon>
        <taxon>Ecdysozoa</taxon>
        <taxon>Nematoda</taxon>
        <taxon>Chromadorea</taxon>
        <taxon>Rhabditida</taxon>
        <taxon>Spirurina</taxon>
        <taxon>Spiruromorpha</taxon>
        <taxon>Filarioidea</taxon>
        <taxon>Onchocercidae</taxon>
        <taxon>Loa</taxon>
    </lineage>
</organism>
<feature type="compositionally biased region" description="Basic and acidic residues" evidence="1">
    <location>
        <begin position="49"/>
        <end position="60"/>
    </location>
</feature>
<evidence type="ECO:0000313" key="2">
    <source>
        <dbReference type="Proteomes" id="UP000095285"/>
    </source>
</evidence>
<reference evidence="2" key="1">
    <citation type="submission" date="2012-04" db="EMBL/GenBank/DDBJ databases">
        <title>The Genome Sequence of Loa loa.</title>
        <authorList>
            <consortium name="The Broad Institute Genome Sequencing Platform"/>
            <consortium name="Broad Institute Genome Sequencing Center for Infectious Disease"/>
            <person name="Nutman T.B."/>
            <person name="Fink D.L."/>
            <person name="Russ C."/>
            <person name="Young S."/>
            <person name="Zeng Q."/>
            <person name="Gargeya S."/>
            <person name="Alvarado L."/>
            <person name="Berlin A."/>
            <person name="Chapman S.B."/>
            <person name="Chen Z."/>
            <person name="Freedman E."/>
            <person name="Gellesch M."/>
            <person name="Goldberg J."/>
            <person name="Griggs A."/>
            <person name="Gujja S."/>
            <person name="Heilman E.R."/>
            <person name="Heiman D."/>
            <person name="Howarth C."/>
            <person name="Mehta T."/>
            <person name="Neiman D."/>
            <person name="Pearson M."/>
            <person name="Roberts A."/>
            <person name="Saif S."/>
            <person name="Shea T."/>
            <person name="Shenoy N."/>
            <person name="Sisk P."/>
            <person name="Stolte C."/>
            <person name="Sykes S."/>
            <person name="White J."/>
            <person name="Yandava C."/>
            <person name="Haas B."/>
            <person name="Henn M.R."/>
            <person name="Nusbaum C."/>
            <person name="Birren B."/>
        </authorList>
    </citation>
    <scope>NUCLEOTIDE SEQUENCE [LARGE SCALE GENOMIC DNA]</scope>
</reference>
<accession>A0A1I7VJI5</accession>
<keyword evidence="2" id="KW-1185">Reference proteome</keyword>
<proteinExistence type="predicted"/>
<dbReference type="Proteomes" id="UP000095285">
    <property type="component" value="Unassembled WGS sequence"/>
</dbReference>
<feature type="region of interest" description="Disordered" evidence="1">
    <location>
        <begin position="37"/>
        <end position="60"/>
    </location>
</feature>
<evidence type="ECO:0000256" key="1">
    <source>
        <dbReference type="SAM" id="MobiDB-lite"/>
    </source>
</evidence>
<reference evidence="3" key="2">
    <citation type="submission" date="2016-11" db="UniProtKB">
        <authorList>
            <consortium name="WormBaseParasite"/>
        </authorList>
    </citation>
    <scope>IDENTIFICATION</scope>
</reference>
<dbReference type="WBParaSite" id="EN70_3259">
    <property type="protein sequence ID" value="EN70_3259"/>
    <property type="gene ID" value="EN70_3259"/>
</dbReference>
<name>A0A1I7VJI5_LOALO</name>